<dbReference type="GO" id="GO:0005506">
    <property type="term" value="F:iron ion binding"/>
    <property type="evidence" value="ECO:0007669"/>
    <property type="project" value="InterPro"/>
</dbReference>
<dbReference type="EMBL" id="PKMF04000100">
    <property type="protein sequence ID" value="KAK7850474.1"/>
    <property type="molecule type" value="Genomic_DNA"/>
</dbReference>
<reference evidence="1 2" key="1">
    <citation type="journal article" date="2018" name="Sci. Data">
        <title>The draft genome sequence of cork oak.</title>
        <authorList>
            <person name="Ramos A.M."/>
            <person name="Usie A."/>
            <person name="Barbosa P."/>
            <person name="Barros P.M."/>
            <person name="Capote T."/>
            <person name="Chaves I."/>
            <person name="Simoes F."/>
            <person name="Abreu I."/>
            <person name="Carrasquinho I."/>
            <person name="Faro C."/>
            <person name="Guimaraes J.B."/>
            <person name="Mendonca D."/>
            <person name="Nobrega F."/>
            <person name="Rodrigues L."/>
            <person name="Saibo N.J.M."/>
            <person name="Varela M.C."/>
            <person name="Egas C."/>
            <person name="Matos J."/>
            <person name="Miguel C.M."/>
            <person name="Oliveira M.M."/>
            <person name="Ricardo C.P."/>
            <person name="Goncalves S."/>
        </authorList>
    </citation>
    <scope>NUCLEOTIDE SEQUENCE [LARGE SCALE GENOMIC DNA]</scope>
    <source>
        <strain evidence="2">cv. HL8</strain>
    </source>
</reference>
<accession>A0AAW0LHS3</accession>
<dbReference type="SUPFAM" id="SSF48264">
    <property type="entry name" value="Cytochrome P450"/>
    <property type="match status" value="1"/>
</dbReference>
<dbReference type="Pfam" id="PF00067">
    <property type="entry name" value="p450"/>
    <property type="match status" value="1"/>
</dbReference>
<dbReference type="GO" id="GO:0020037">
    <property type="term" value="F:heme binding"/>
    <property type="evidence" value="ECO:0007669"/>
    <property type="project" value="InterPro"/>
</dbReference>
<dbReference type="AlphaFoldDB" id="A0AAW0LHS3"/>
<dbReference type="PANTHER" id="PTHR24299">
    <property type="entry name" value="CYTOCHROME P450 FAMILY 1"/>
    <property type="match status" value="1"/>
</dbReference>
<sequence length="107" mass="11848">MACPHSPNLLQSLETPSSWANYPHQAIAKLYKTYRPFKTLKLGSITTIVISSQKVAEEALQNYDQALSSRTIPKMAQIFDHHKVSMGLIIASESCSNPQSISVTPYP</sequence>
<dbReference type="Proteomes" id="UP000237347">
    <property type="component" value="Unassembled WGS sequence"/>
</dbReference>
<dbReference type="InterPro" id="IPR001128">
    <property type="entry name" value="Cyt_P450"/>
</dbReference>
<protein>
    <submittedName>
        <fullName evidence="1">Cytochrome p450 76c3</fullName>
    </submittedName>
</protein>
<gene>
    <name evidence="1" type="primary">CYP76C3</name>
    <name evidence="1" type="ORF">CFP56_000887</name>
</gene>
<dbReference type="InterPro" id="IPR036396">
    <property type="entry name" value="Cyt_P450_sf"/>
</dbReference>
<evidence type="ECO:0000313" key="2">
    <source>
        <dbReference type="Proteomes" id="UP000237347"/>
    </source>
</evidence>
<dbReference type="PANTHER" id="PTHR24299:SF59">
    <property type="entry name" value="CYTOCHROME P450 SUPERFAMILY PROTEIN"/>
    <property type="match status" value="1"/>
</dbReference>
<dbReference type="GO" id="GO:0016705">
    <property type="term" value="F:oxidoreductase activity, acting on paired donors, with incorporation or reduction of molecular oxygen"/>
    <property type="evidence" value="ECO:0007669"/>
    <property type="project" value="InterPro"/>
</dbReference>
<keyword evidence="2" id="KW-1185">Reference proteome</keyword>
<organism evidence="1 2">
    <name type="scientific">Quercus suber</name>
    <name type="common">Cork oak</name>
    <dbReference type="NCBI Taxonomy" id="58331"/>
    <lineage>
        <taxon>Eukaryota</taxon>
        <taxon>Viridiplantae</taxon>
        <taxon>Streptophyta</taxon>
        <taxon>Embryophyta</taxon>
        <taxon>Tracheophyta</taxon>
        <taxon>Spermatophyta</taxon>
        <taxon>Magnoliopsida</taxon>
        <taxon>eudicotyledons</taxon>
        <taxon>Gunneridae</taxon>
        <taxon>Pentapetalae</taxon>
        <taxon>rosids</taxon>
        <taxon>fabids</taxon>
        <taxon>Fagales</taxon>
        <taxon>Fagaceae</taxon>
        <taxon>Quercus</taxon>
    </lineage>
</organism>
<evidence type="ECO:0000313" key="1">
    <source>
        <dbReference type="EMBL" id="KAK7850474.1"/>
    </source>
</evidence>
<proteinExistence type="predicted"/>
<name>A0AAW0LHS3_QUESU</name>
<dbReference type="GO" id="GO:0004497">
    <property type="term" value="F:monooxygenase activity"/>
    <property type="evidence" value="ECO:0007669"/>
    <property type="project" value="InterPro"/>
</dbReference>
<dbReference type="Gene3D" id="1.10.630.10">
    <property type="entry name" value="Cytochrome P450"/>
    <property type="match status" value="1"/>
</dbReference>
<comment type="caution">
    <text evidence="1">The sequence shown here is derived from an EMBL/GenBank/DDBJ whole genome shotgun (WGS) entry which is preliminary data.</text>
</comment>